<dbReference type="Gene3D" id="3.90.1720.10">
    <property type="entry name" value="endopeptidase domain like (from Nostoc punctiforme)"/>
    <property type="match status" value="1"/>
</dbReference>
<gene>
    <name evidence="1" type="ORF">TBH_C2733</name>
</gene>
<dbReference type="RefSeq" id="WP_041069535.1">
    <property type="nucleotide sequence ID" value="NZ_AP012273.1"/>
</dbReference>
<dbReference type="OrthoDB" id="195541at2"/>
<proteinExistence type="predicted"/>
<dbReference type="EMBL" id="AP012273">
    <property type="protein sequence ID" value="BAO45635.1"/>
    <property type="molecule type" value="Genomic_DNA"/>
</dbReference>
<organism evidence="1 2">
    <name type="scientific">Thiolapillus brandeum</name>
    <dbReference type="NCBI Taxonomy" id="1076588"/>
    <lineage>
        <taxon>Bacteria</taxon>
        <taxon>Pseudomonadati</taxon>
        <taxon>Pseudomonadota</taxon>
        <taxon>Gammaproteobacteria</taxon>
        <taxon>Chromatiales</taxon>
        <taxon>Sedimenticolaceae</taxon>
        <taxon>Thiolapillus</taxon>
    </lineage>
</organism>
<dbReference type="SUPFAM" id="SSF54001">
    <property type="entry name" value="Cysteine proteinases"/>
    <property type="match status" value="1"/>
</dbReference>
<protein>
    <submittedName>
        <fullName evidence="1">Uncharacterized protein</fullName>
    </submittedName>
</protein>
<evidence type="ECO:0000313" key="2">
    <source>
        <dbReference type="Proteomes" id="UP000031631"/>
    </source>
</evidence>
<accession>A0A7U6GL57</accession>
<dbReference type="Proteomes" id="UP000031631">
    <property type="component" value="Chromosome"/>
</dbReference>
<keyword evidence="2" id="KW-1185">Reference proteome</keyword>
<sequence length="447" mass="50705">MAASFTRLAKTLEGLRRAVLELEEVADLGEDIRHAIRRGYFTPDEDERLWRWFAGFLEVRDGLWQLIHRASAELEDDLSSVQTRQEWRWFILGFTAAALLVRLDRLLVEGLAVHPLTQRKLNEASPVHGIGRKQYTGVFQSLTNPDNALLARNALNCYRANRARLRRMGNDPRVGVFIRELPILAQAIDPGVLRYLSSRLRYRLHSLRRRGASMKQQSVFRILQTGGRLVAEASLATAPRVREVQQALENLLQPGDVIITRHDHAASNLFLPGFWPHAALYIGSPREREALGVALSGEVRQRWHDDIRVLEADKEGVLFRRLEDTLAVDAVVVLRPQCDAQDIARAIARACRHEGKGYNFDFDFFRGDRLVCTEVVYRAYDGLGPMRLHLSEHAGRPALSAEDLLDLALEGRMFKPVALFGVAGCKDHLMQASRQLEQTLLNSYRSP</sequence>
<evidence type="ECO:0000313" key="1">
    <source>
        <dbReference type="EMBL" id="BAO45635.1"/>
    </source>
</evidence>
<reference evidence="1 2" key="1">
    <citation type="journal article" date="2014" name="PLoS ONE">
        <title>Physiological and genomic features of a novel sulfur-oxidizing gammaproteobacterium belonging to a previously uncultivated symbiotic lineage isolated from a hydrothermal vent.</title>
        <authorList>
            <person name="Nunoura T."/>
            <person name="Takaki Y."/>
            <person name="Kazama H."/>
            <person name="Kakuta J."/>
            <person name="Shimamura S."/>
            <person name="Makita H."/>
            <person name="Hirai M."/>
            <person name="Miyazaki M."/>
            <person name="Takai K."/>
        </authorList>
    </citation>
    <scope>NUCLEOTIDE SEQUENCE [LARGE SCALE GENOMIC DNA]</scope>
    <source>
        <strain evidence="1 2">Hiromi1</strain>
    </source>
</reference>
<name>A0A7U6GL57_9GAMM</name>
<dbReference type="AlphaFoldDB" id="A0A7U6GL57"/>
<dbReference type="KEGG" id="tbn:TBH_C2733"/>
<dbReference type="InterPro" id="IPR024453">
    <property type="entry name" value="Peptidase_C92"/>
</dbReference>
<dbReference type="InterPro" id="IPR038765">
    <property type="entry name" value="Papain-like_cys_pep_sf"/>
</dbReference>
<dbReference type="Pfam" id="PF05708">
    <property type="entry name" value="Peptidase_C92"/>
    <property type="match status" value="1"/>
</dbReference>